<name>A0A931N205_9NOCA</name>
<evidence type="ECO:0000313" key="9">
    <source>
        <dbReference type="EMBL" id="MBH0775506.1"/>
    </source>
</evidence>
<keyword evidence="2" id="KW-0808">Transferase</keyword>
<evidence type="ECO:0000259" key="8">
    <source>
        <dbReference type="PROSITE" id="PS50011"/>
    </source>
</evidence>
<feature type="domain" description="Protein kinase" evidence="8">
    <location>
        <begin position="462"/>
        <end position="747"/>
    </location>
</feature>
<evidence type="ECO:0000313" key="10">
    <source>
        <dbReference type="Proteomes" id="UP000655751"/>
    </source>
</evidence>
<evidence type="ECO:0000256" key="1">
    <source>
        <dbReference type="ARBA" id="ARBA00012513"/>
    </source>
</evidence>
<dbReference type="SMART" id="SM00220">
    <property type="entry name" value="S_TKc"/>
    <property type="match status" value="1"/>
</dbReference>
<dbReference type="PANTHER" id="PTHR43671">
    <property type="entry name" value="SERINE/THREONINE-PROTEIN KINASE NEK"/>
    <property type="match status" value="1"/>
</dbReference>
<evidence type="ECO:0000256" key="2">
    <source>
        <dbReference type="ARBA" id="ARBA00022679"/>
    </source>
</evidence>
<accession>A0A931N205</accession>
<feature type="transmembrane region" description="Helical" evidence="7">
    <location>
        <begin position="68"/>
        <end position="87"/>
    </location>
</feature>
<evidence type="ECO:0000256" key="3">
    <source>
        <dbReference type="ARBA" id="ARBA00022741"/>
    </source>
</evidence>
<dbReference type="SUPFAM" id="SSF56112">
    <property type="entry name" value="Protein kinase-like (PK-like)"/>
    <property type="match status" value="1"/>
</dbReference>
<dbReference type="InterPro" id="IPR025519">
    <property type="entry name" value="DUF4407"/>
</dbReference>
<dbReference type="InterPro" id="IPR011009">
    <property type="entry name" value="Kinase-like_dom_sf"/>
</dbReference>
<evidence type="ECO:0000256" key="4">
    <source>
        <dbReference type="ARBA" id="ARBA00022777"/>
    </source>
</evidence>
<evidence type="ECO:0000256" key="6">
    <source>
        <dbReference type="SAM" id="MobiDB-lite"/>
    </source>
</evidence>
<feature type="region of interest" description="Disordered" evidence="6">
    <location>
        <begin position="780"/>
        <end position="826"/>
    </location>
</feature>
<feature type="transmembrane region" description="Helical" evidence="7">
    <location>
        <begin position="40"/>
        <end position="62"/>
    </location>
</feature>
<evidence type="ECO:0000256" key="7">
    <source>
        <dbReference type="SAM" id="Phobius"/>
    </source>
</evidence>
<proteinExistence type="predicted"/>
<dbReference type="InterPro" id="IPR000719">
    <property type="entry name" value="Prot_kinase_dom"/>
</dbReference>
<keyword evidence="7" id="KW-0472">Membrane</keyword>
<dbReference type="GO" id="GO:0004674">
    <property type="term" value="F:protein serine/threonine kinase activity"/>
    <property type="evidence" value="ECO:0007669"/>
    <property type="project" value="UniProtKB-EC"/>
</dbReference>
<sequence length="826" mass="90848">MSRVPSIRRLGDSAILFAGVDPAELRDPDDKVLVGDRVRYMGMGISVVVTSVFACVAMPLALTVMTGHFSPLYLIAGLLYGAFIMNFDRWLVSGFDYDTGWKATVRAVAGVLIRLPIAVLIAFSIAEPIVMFVFASEVDAKIAELKQHQKVEEADKIRADPFYAPDRTEEAAAVARANAAVDTAAKALSEAESALDSEEGGTGGTGRAGQGTRTNERREVRNKAKEAYDDAIGKQIDAGNKYTFRAEQLDADRKKAIDANNDRIDKRTAGLADREKALSALGDDPAIAKTALAVRGLLFLIDVAPLLLKYAMPETFHEKMLRARRRRLLDRHADDIQAAEIVANDRRTLKTAIERYRLQLKATFDEEQLSRNNDFDLRELISDHAARIRSSGFVDVDAGFITTGSRNPFRGGTGSSTNPEPSPMPGPPPPKTETSTEPREPDPPPPPTGDGTVVDQRWLLGAPLTPPRADHPWLRAYLARDLHAKGSGDYVVKRIHQPGPRVTTGLNELHSLPPGVEVSPYVAPMVHGGYDVDFGLFVVTRYYRRGTLTDRMRDDARPLTLRDTLRYAEQVLQGLDAVFEDRNLIHFDIKPSNIALDDNGNVRIIDWGLAAAGDAADGAPTGYSLWYAPPEQVATVKQPKEWRSGRCDVRAVGATLYHLIAGTPPLQMEAEHLRLLDTNGVLPDERKHDFEELLQTISPTSLKEFFSANEGWDIDQMQPLSDLLFRWLDPDPAMRAPGNGSPQRNALDALRQVAEQLVKNKSAALDRKVGAAHLKRPLISVTTPGDRAEKMRTTPNTQSTVVRPRKPRAPRGPDPFTFGNKEGTPS</sequence>
<dbReference type="Pfam" id="PF00069">
    <property type="entry name" value="Pkinase"/>
    <property type="match status" value="1"/>
</dbReference>
<dbReference type="GO" id="GO:0005524">
    <property type="term" value="F:ATP binding"/>
    <property type="evidence" value="ECO:0007669"/>
    <property type="project" value="UniProtKB-KW"/>
</dbReference>
<keyword evidence="7" id="KW-1133">Transmembrane helix</keyword>
<feature type="region of interest" description="Disordered" evidence="6">
    <location>
        <begin position="191"/>
        <end position="226"/>
    </location>
</feature>
<dbReference type="PANTHER" id="PTHR43671:SF13">
    <property type="entry name" value="SERINE_THREONINE-PROTEIN KINASE NEK2"/>
    <property type="match status" value="1"/>
</dbReference>
<dbReference type="Gene3D" id="1.10.510.10">
    <property type="entry name" value="Transferase(Phosphotransferase) domain 1"/>
    <property type="match status" value="1"/>
</dbReference>
<feature type="compositionally biased region" description="Basic and acidic residues" evidence="6">
    <location>
        <begin position="214"/>
        <end position="226"/>
    </location>
</feature>
<keyword evidence="7" id="KW-0812">Transmembrane</keyword>
<gene>
    <name evidence="9" type="ORF">IT779_04280</name>
</gene>
<dbReference type="EC" id="2.7.11.1" evidence="1"/>
<dbReference type="EMBL" id="JADMLG010000002">
    <property type="protein sequence ID" value="MBH0775506.1"/>
    <property type="molecule type" value="Genomic_DNA"/>
</dbReference>
<keyword evidence="4" id="KW-0418">Kinase</keyword>
<dbReference type="AlphaFoldDB" id="A0A931N205"/>
<organism evidence="9 10">
    <name type="scientific">Nocardia bovistercoris</name>
    <dbReference type="NCBI Taxonomy" id="2785916"/>
    <lineage>
        <taxon>Bacteria</taxon>
        <taxon>Bacillati</taxon>
        <taxon>Actinomycetota</taxon>
        <taxon>Actinomycetes</taxon>
        <taxon>Mycobacteriales</taxon>
        <taxon>Nocardiaceae</taxon>
        <taxon>Nocardia</taxon>
    </lineage>
</organism>
<keyword evidence="5" id="KW-0067">ATP-binding</keyword>
<feature type="compositionally biased region" description="Gly residues" evidence="6">
    <location>
        <begin position="200"/>
        <end position="209"/>
    </location>
</feature>
<keyword evidence="3" id="KW-0547">Nucleotide-binding</keyword>
<dbReference type="RefSeq" id="WP_196147873.1">
    <property type="nucleotide sequence ID" value="NZ_JADMLG010000002.1"/>
</dbReference>
<dbReference type="Pfam" id="PF14362">
    <property type="entry name" value="DUF4407"/>
    <property type="match status" value="1"/>
</dbReference>
<protein>
    <recommendedName>
        <fullName evidence="1">non-specific serine/threonine protein kinase</fullName>
        <ecNumber evidence="1">2.7.11.1</ecNumber>
    </recommendedName>
</protein>
<evidence type="ECO:0000256" key="5">
    <source>
        <dbReference type="ARBA" id="ARBA00022840"/>
    </source>
</evidence>
<comment type="caution">
    <text evidence="9">The sequence shown here is derived from an EMBL/GenBank/DDBJ whole genome shotgun (WGS) entry which is preliminary data.</text>
</comment>
<feature type="compositionally biased region" description="Pro residues" evidence="6">
    <location>
        <begin position="420"/>
        <end position="431"/>
    </location>
</feature>
<keyword evidence="10" id="KW-1185">Reference proteome</keyword>
<dbReference type="PROSITE" id="PS50011">
    <property type="entry name" value="PROTEIN_KINASE_DOM"/>
    <property type="match status" value="1"/>
</dbReference>
<feature type="transmembrane region" description="Helical" evidence="7">
    <location>
        <begin position="107"/>
        <end position="126"/>
    </location>
</feature>
<feature type="region of interest" description="Disordered" evidence="6">
    <location>
        <begin position="404"/>
        <end position="454"/>
    </location>
</feature>
<dbReference type="Proteomes" id="UP000655751">
    <property type="component" value="Unassembled WGS sequence"/>
</dbReference>
<reference evidence="9" key="1">
    <citation type="submission" date="2020-11" db="EMBL/GenBank/DDBJ databases">
        <title>Nocardia NEAU-351.nov., a novel actinomycete isolated from the cow dung.</title>
        <authorList>
            <person name="Zhang X."/>
        </authorList>
    </citation>
    <scope>NUCLEOTIDE SEQUENCE</scope>
    <source>
        <strain evidence="9">NEAU-351</strain>
    </source>
</reference>
<dbReference type="InterPro" id="IPR050660">
    <property type="entry name" value="NEK_Ser/Thr_kinase"/>
</dbReference>